<gene>
    <name evidence="3" type="primary">SPOSA6832_00465</name>
</gene>
<dbReference type="Pfam" id="PF00849">
    <property type="entry name" value="PseudoU_synth_2"/>
    <property type="match status" value="1"/>
</dbReference>
<organism evidence="3 4">
    <name type="scientific">Sporidiobolus salmonicolor</name>
    <name type="common">Yeast-like fungus</name>
    <name type="synonym">Sporobolomyces salmonicolor</name>
    <dbReference type="NCBI Taxonomy" id="5005"/>
    <lineage>
        <taxon>Eukaryota</taxon>
        <taxon>Fungi</taxon>
        <taxon>Dikarya</taxon>
        <taxon>Basidiomycota</taxon>
        <taxon>Pucciniomycotina</taxon>
        <taxon>Microbotryomycetes</taxon>
        <taxon>Sporidiobolales</taxon>
        <taxon>Sporidiobolaceae</taxon>
        <taxon>Sporobolomyces</taxon>
    </lineage>
</organism>
<reference evidence="4" key="1">
    <citation type="submission" date="2015-02" db="EMBL/GenBank/DDBJ databases">
        <authorList>
            <person name="Gon?alves P."/>
        </authorList>
    </citation>
    <scope>NUCLEOTIDE SEQUENCE [LARGE SCALE GENOMIC DNA]</scope>
</reference>
<dbReference type="Gene3D" id="3.30.2350.10">
    <property type="entry name" value="Pseudouridine synthase"/>
    <property type="match status" value="1"/>
</dbReference>
<dbReference type="GO" id="GO:0003723">
    <property type="term" value="F:RNA binding"/>
    <property type="evidence" value="ECO:0007669"/>
    <property type="project" value="InterPro"/>
</dbReference>
<name>A0A0D6EG44_SPOSA</name>
<proteinExistence type="inferred from homology"/>
<evidence type="ECO:0000313" key="4">
    <source>
        <dbReference type="Proteomes" id="UP000243876"/>
    </source>
</evidence>
<evidence type="ECO:0000259" key="2">
    <source>
        <dbReference type="Pfam" id="PF00849"/>
    </source>
</evidence>
<accession>A0A0D6EG44</accession>
<dbReference type="AlphaFoldDB" id="A0A0D6EG44"/>
<dbReference type="InterPro" id="IPR006145">
    <property type="entry name" value="PsdUridine_synth_RsuA/RluA"/>
</dbReference>
<evidence type="ECO:0000256" key="1">
    <source>
        <dbReference type="ARBA" id="ARBA00010876"/>
    </source>
</evidence>
<dbReference type="PANTHER" id="PTHR21600">
    <property type="entry name" value="MITOCHONDRIAL RNA PSEUDOURIDINE SYNTHASE"/>
    <property type="match status" value="1"/>
</dbReference>
<keyword evidence="4" id="KW-1185">Reference proteome</keyword>
<dbReference type="OrthoDB" id="428658at2759"/>
<dbReference type="GO" id="GO:0009982">
    <property type="term" value="F:pseudouridine synthase activity"/>
    <property type="evidence" value="ECO:0007669"/>
    <property type="project" value="InterPro"/>
</dbReference>
<comment type="similarity">
    <text evidence="1">Belongs to the pseudouridine synthase RluA family.</text>
</comment>
<dbReference type="SUPFAM" id="SSF55120">
    <property type="entry name" value="Pseudouridine synthase"/>
    <property type="match status" value="1"/>
</dbReference>
<dbReference type="GO" id="GO:0000455">
    <property type="term" value="P:enzyme-directed rRNA pseudouridine synthesis"/>
    <property type="evidence" value="ECO:0007669"/>
    <property type="project" value="TreeGrafter"/>
</dbReference>
<dbReference type="InterPro" id="IPR020103">
    <property type="entry name" value="PsdUridine_synth_cat_dom_sf"/>
</dbReference>
<dbReference type="PANTHER" id="PTHR21600:SF87">
    <property type="entry name" value="RNA PSEUDOURIDYLATE SYNTHASE DOMAIN-CONTAINING PROTEIN 1"/>
    <property type="match status" value="1"/>
</dbReference>
<feature type="domain" description="Pseudouridine synthase RsuA/RluA-like" evidence="2">
    <location>
        <begin position="7"/>
        <end position="99"/>
    </location>
</feature>
<dbReference type="Proteomes" id="UP000243876">
    <property type="component" value="Unassembled WGS sequence"/>
</dbReference>
<protein>
    <submittedName>
        <fullName evidence="3">SPOSA6832_00465-mRNA-1:cds</fullName>
    </submittedName>
</protein>
<dbReference type="CDD" id="cd02869">
    <property type="entry name" value="PseudoU_synth_RluA_like"/>
    <property type="match status" value="1"/>
</dbReference>
<dbReference type="InterPro" id="IPR050188">
    <property type="entry name" value="RluA_PseudoU_synthase"/>
</dbReference>
<evidence type="ECO:0000313" key="3">
    <source>
        <dbReference type="EMBL" id="CEQ38992.1"/>
    </source>
</evidence>
<dbReference type="EMBL" id="CENE01000001">
    <property type="protein sequence ID" value="CEQ38992.1"/>
    <property type="molecule type" value="Genomic_DNA"/>
</dbReference>
<sequence>MGRPALTARKESPEVYPVHRLDKATTGTLLLAKSSLQASRLAKQLANHEVQRQYLAVVHGQLKVGYRGELDGRLRVDPDRVRVCGEDEGVEAKTIWECLATSPRLAVAVYGPEAPTQGTRFCKVRLFLFPSFPYNSELISSPQIAAPIVGDFKYAPKAPHAESLTELSIPNDRILLHSSSISFYTWGKNGKRQTITASAPPSPALERFCRAHSLALPK</sequence>